<dbReference type="eggNOG" id="COG4653">
    <property type="taxonomic scope" value="Bacteria"/>
</dbReference>
<evidence type="ECO:0000256" key="2">
    <source>
        <dbReference type="ARBA" id="ARBA00022612"/>
    </source>
</evidence>
<dbReference type="Pfam" id="PF04586">
    <property type="entry name" value="Peptidase_S78"/>
    <property type="match status" value="1"/>
</dbReference>
<dbReference type="SUPFAM" id="SSF56563">
    <property type="entry name" value="Major capsid protein gp5"/>
    <property type="match status" value="1"/>
</dbReference>
<sequence>MADKLFQKEVGGIITKADIETGTLEGVLIKGEVLDSYEDYFLKEATENFKTKNGSNVVFMLHQHKKDSEIGVMELYAEGSDLKMKARLDLSKDTNGNFINKEAAKIYSLMKLGAHYDLSVGGRVLKGEIGYVPTEKGEVRAYIIKEFEVWEGSLVVKGAVPGSNVTTFKNYNENEEDNMSVNLEKQFNDYKESVEKQIKSLEEMLKEKDLTDEMKKSVEAVKGDMEIKLKEYQEAFEKSIDDKLNDFAKEFKSIKETEKELKEADLEKSIMDFMKEVNSDTFSKKSYAQYVVEKATSTTSGAVPTDFLPLLQRTILRRAQEVKNIWAYISKFSMKEGSTKIPRETLGSTEVKFIGETAARTETTINVLDQVEIELHQVYALPIFTNKMLATDVVGFVALVLERVAENFTKKISEKILFGSGTGEPHGILNNSEVLANALTFGTTGEMDYETFTKAKYNLKEDYANRAIVIMNRKSAPAIINLKDKNDRPIFIEAYKDGKSDTISSLPVVYDDTMPIFDSANTGDVTVLIADMSRYLGATHTDYNIKMKDDITNKGFTAYYFETMVGGNVLLPEAFIPIKKK</sequence>
<comment type="caution">
    <text evidence="7">The sequence shown here is derived from an EMBL/GenBank/DDBJ whole genome shotgun (WGS) entry which is preliminary data.</text>
</comment>
<evidence type="ECO:0000256" key="1">
    <source>
        <dbReference type="ARBA" id="ARBA00004328"/>
    </source>
</evidence>
<dbReference type="GO" id="GO:0006508">
    <property type="term" value="P:proteolysis"/>
    <property type="evidence" value="ECO:0007669"/>
    <property type="project" value="UniProtKB-KW"/>
</dbReference>
<dbReference type="RefSeq" id="WP_006808192.1">
    <property type="nucleotide sequence ID" value="NZ_ADAD01000177.1"/>
</dbReference>
<dbReference type="Proteomes" id="UP000004226">
    <property type="component" value="Unassembled WGS sequence"/>
</dbReference>
<dbReference type="Pfam" id="PF05065">
    <property type="entry name" value="Phage_capsid"/>
    <property type="match status" value="1"/>
</dbReference>
<dbReference type="EMBL" id="ADAD01000177">
    <property type="protein sequence ID" value="EEY34214.1"/>
    <property type="molecule type" value="Genomic_DNA"/>
</dbReference>
<dbReference type="Gene3D" id="3.30.2320.10">
    <property type="entry name" value="hypothetical protein PF0899 domain"/>
    <property type="match status" value="1"/>
</dbReference>
<dbReference type="InterPro" id="IPR054613">
    <property type="entry name" value="Peptidase_S78_dom"/>
</dbReference>
<keyword evidence="8" id="KW-1185">Reference proteome</keyword>
<evidence type="ECO:0000256" key="3">
    <source>
        <dbReference type="ARBA" id="ARBA00022670"/>
    </source>
</evidence>
<dbReference type="AlphaFoldDB" id="D0GNX9"/>
<keyword evidence="2" id="KW-1188">Viral release from host cell</keyword>
<dbReference type="InterPro" id="IPR054612">
    <property type="entry name" value="Phage_capsid-like_C"/>
</dbReference>
<comment type="subcellular location">
    <subcellularLocation>
        <location evidence="1">Virion</location>
    </subcellularLocation>
</comment>
<accession>D0GNX9</accession>
<evidence type="ECO:0000313" key="7">
    <source>
        <dbReference type="EMBL" id="EEY34214.1"/>
    </source>
</evidence>
<dbReference type="Gene3D" id="3.30.2400.10">
    <property type="entry name" value="Major capsid protein gp5"/>
    <property type="match status" value="1"/>
</dbReference>
<dbReference type="InterPro" id="IPR024455">
    <property type="entry name" value="Phage_capsid"/>
</dbReference>
<organism evidence="7 8">
    <name type="scientific">Pseudoleptotrichia goodfellowii F0264</name>
    <dbReference type="NCBI Taxonomy" id="596323"/>
    <lineage>
        <taxon>Bacteria</taxon>
        <taxon>Fusobacteriati</taxon>
        <taxon>Fusobacteriota</taxon>
        <taxon>Fusobacteriia</taxon>
        <taxon>Fusobacteriales</taxon>
        <taxon>Leptotrichiaceae</taxon>
        <taxon>Pseudoleptotrichia</taxon>
    </lineage>
</organism>
<feature type="domain" description="Phage capsid-like C-terminal" evidence="6">
    <location>
        <begin position="311"/>
        <end position="579"/>
    </location>
</feature>
<keyword evidence="3" id="KW-0645">Protease</keyword>
<protein>
    <submittedName>
        <fullName evidence="7">Phage major capsid protein, HK97 family</fullName>
    </submittedName>
</protein>
<evidence type="ECO:0000256" key="4">
    <source>
        <dbReference type="ARBA" id="ARBA00022801"/>
    </source>
</evidence>
<name>D0GNX9_9FUSO</name>
<proteinExistence type="predicted"/>
<keyword evidence="4" id="KW-0378">Hydrolase</keyword>
<dbReference type="NCBIfam" id="TIGR01554">
    <property type="entry name" value="major_cap_HK97"/>
    <property type="match status" value="1"/>
</dbReference>
<feature type="domain" description="Prohead serine protease" evidence="5">
    <location>
        <begin position="24"/>
        <end position="171"/>
    </location>
</feature>
<evidence type="ECO:0000259" key="5">
    <source>
        <dbReference type="Pfam" id="PF04586"/>
    </source>
</evidence>
<gene>
    <name evidence="7" type="ORF">HMPREF0554_0832</name>
</gene>
<evidence type="ECO:0000259" key="6">
    <source>
        <dbReference type="Pfam" id="PF05065"/>
    </source>
</evidence>
<reference evidence="7 8" key="1">
    <citation type="submission" date="2009-10" db="EMBL/GenBank/DDBJ databases">
        <authorList>
            <person name="Harkins D.M."/>
            <person name="Madupu R."/>
            <person name="Durkin A.S."/>
            <person name="Torralba M."/>
            <person name="Methe B."/>
            <person name="Sutton G.G."/>
            <person name="Strausberg R.L."/>
            <person name="Nelson K.E."/>
        </authorList>
    </citation>
    <scope>NUCLEOTIDE SEQUENCE [LARGE SCALE GENOMIC DNA]</scope>
    <source>
        <strain evidence="7 8">F0264</strain>
    </source>
</reference>
<evidence type="ECO:0000313" key="8">
    <source>
        <dbReference type="Proteomes" id="UP000004226"/>
    </source>
</evidence>
<dbReference type="GO" id="GO:0008233">
    <property type="term" value="F:peptidase activity"/>
    <property type="evidence" value="ECO:0007669"/>
    <property type="project" value="UniProtKB-KW"/>
</dbReference>